<accession>S5TNN0</accession>
<geneLocation type="mitochondrion" evidence="1"/>
<name>S5TNN0_CYBJA</name>
<evidence type="ECO:0000313" key="1">
    <source>
        <dbReference type="EMBL" id="AGS44370.1"/>
    </source>
</evidence>
<organism evidence="1">
    <name type="scientific">Cyberlindnera jadinii</name>
    <name type="common">Torula yeast</name>
    <name type="synonym">Pichia jadinii</name>
    <dbReference type="NCBI Taxonomy" id="4903"/>
    <lineage>
        <taxon>Eukaryota</taxon>
        <taxon>Fungi</taxon>
        <taxon>Dikarya</taxon>
        <taxon>Ascomycota</taxon>
        <taxon>Saccharomycotina</taxon>
        <taxon>Saccharomycetes</taxon>
        <taxon>Phaffomycetales</taxon>
        <taxon>Phaffomycetaceae</taxon>
        <taxon>Cyberlindnera</taxon>
    </lineage>
</organism>
<dbReference type="GeneID" id="16694790"/>
<proteinExistence type="predicted"/>
<sequence length="156" mass="18434">MIFNTNKLYLFRFHIDNKFITYVVLKRNLSISFKIIDTIINSEYINRFVSNTNSLFKIKVTKTLPNLIKSNNKILRNTKNKHIYLLESSYKLIGSLDLETIDYDNYNIVSVISAAVYNDNKIFRNTYNIFNLEIKTYIKTIYDNIPVAEQNNKLNN</sequence>
<gene>
    <name evidence="1" type="primary">orf156</name>
</gene>
<reference evidence="1" key="1">
    <citation type="submission" date="2013-04" db="EMBL/GenBank/DDBJ databases">
        <authorList>
            <person name="Pfeiffer I."/>
            <person name="Valach M."/>
            <person name="Hegedusova E."/>
            <person name="Brejova B."/>
            <person name="Nosek J."/>
        </authorList>
    </citation>
    <scope>NUCLEOTIDE SEQUENCE</scope>
    <source>
        <strain evidence="1">CBS 1600</strain>
    </source>
</reference>
<dbReference type="RefSeq" id="YP_008475063.1">
    <property type="nucleotide sequence ID" value="NC_022163.1"/>
</dbReference>
<dbReference type="EMBL" id="KC993189">
    <property type="protein sequence ID" value="AGS44370.1"/>
    <property type="molecule type" value="Genomic_DNA"/>
</dbReference>
<protein>
    <submittedName>
        <fullName evidence="1">Uncharacterized protein</fullName>
    </submittedName>
</protein>
<keyword evidence="1" id="KW-0496">Mitochondrion</keyword>
<dbReference type="AlphaFoldDB" id="S5TNN0"/>